<accession>A0ABT7XTR6</accession>
<gene>
    <name evidence="2" type="ORF">QU481_19955</name>
</gene>
<dbReference type="RefSeq" id="WP_289831756.1">
    <property type="nucleotide sequence ID" value="NZ_JAUEDK010000054.1"/>
</dbReference>
<reference evidence="2" key="1">
    <citation type="submission" date="2023-06" db="EMBL/GenBank/DDBJ databases">
        <authorList>
            <person name="Zhang S."/>
        </authorList>
    </citation>
    <scope>NUCLEOTIDE SEQUENCE</scope>
    <source>
        <strain evidence="2">SG2303</strain>
    </source>
</reference>
<dbReference type="PANTHER" id="PTHR39441">
    <property type="entry name" value="DUF2252 DOMAIN-CONTAINING PROTEIN"/>
    <property type="match status" value="1"/>
</dbReference>
<dbReference type="InterPro" id="IPR018721">
    <property type="entry name" value="DUF2252"/>
</dbReference>
<feature type="region of interest" description="Disordered" evidence="1">
    <location>
        <begin position="13"/>
        <end position="39"/>
    </location>
</feature>
<comment type="caution">
    <text evidence="2">The sequence shown here is derived from an EMBL/GenBank/DDBJ whole genome shotgun (WGS) entry which is preliminary data.</text>
</comment>
<keyword evidence="3" id="KW-1185">Reference proteome</keyword>
<dbReference type="EMBL" id="JAUEDK010000054">
    <property type="protein sequence ID" value="MDN0077123.1"/>
    <property type="molecule type" value="Genomic_DNA"/>
</dbReference>
<dbReference type="Proteomes" id="UP001168540">
    <property type="component" value="Unassembled WGS sequence"/>
</dbReference>
<organism evidence="2 3">
    <name type="scientific">Crenobacter oryzisoli</name>
    <dbReference type="NCBI Taxonomy" id="3056844"/>
    <lineage>
        <taxon>Bacteria</taxon>
        <taxon>Pseudomonadati</taxon>
        <taxon>Pseudomonadota</taxon>
        <taxon>Betaproteobacteria</taxon>
        <taxon>Neisseriales</taxon>
        <taxon>Neisseriaceae</taxon>
        <taxon>Crenobacter</taxon>
    </lineage>
</organism>
<evidence type="ECO:0000256" key="1">
    <source>
        <dbReference type="SAM" id="MobiDB-lite"/>
    </source>
</evidence>
<evidence type="ECO:0000313" key="2">
    <source>
        <dbReference type="EMBL" id="MDN0077123.1"/>
    </source>
</evidence>
<dbReference type="PANTHER" id="PTHR39441:SF1">
    <property type="entry name" value="DUF2252 DOMAIN-CONTAINING PROTEIN"/>
    <property type="match status" value="1"/>
</dbReference>
<name>A0ABT7XTR6_9NEIS</name>
<proteinExistence type="predicted"/>
<protein>
    <submittedName>
        <fullName evidence="2">DUF2252 domain-containing protein</fullName>
    </submittedName>
</protein>
<dbReference type="Pfam" id="PF10009">
    <property type="entry name" value="DUF2252"/>
    <property type="match status" value="1"/>
</dbReference>
<sequence>MPTPSRFDQLYAEGKARRSACPREAQAELPKPRDRDPIALLQESSAGRVPALIPLRYGRMIASPFSFFRGIALLQAADLAQTPYSGEILPICGDAHLMNYGLFASPERNLMFDINDFDETHPGPWEWDVKRLTVSLVLAARELGFAEAQAKKVAEDATLAYQTHMHKLAQMGTLDIWYRRLTLDDMTIATGNNDALQRRLARVAERARNRTHDRLLPKITEIDNGERRLKDSPPTLFHFQESGSRLPKDDDWLSSADWHESLTPMFKDYRATLKEDRASLFDRFRCLDLAFKVVGVGSVGTRCLVALMEDDYEQPLFLQIKEARASVLERYTSKSKHQHQGKRVVFGQRMMQAASDLFLGWATGPADRHYYVRQLRDMKISAALETFDLATLTAYGEACAWTLARAHAKAGGRSALLAGYLGKGTKFASAIGRYSLAYADQVEADYEAFRREVRAGKLPVETPEEQRQSHTP</sequence>
<evidence type="ECO:0000313" key="3">
    <source>
        <dbReference type="Proteomes" id="UP001168540"/>
    </source>
</evidence>